<dbReference type="SUPFAM" id="SSF46689">
    <property type="entry name" value="Homeodomain-like"/>
    <property type="match status" value="1"/>
</dbReference>
<feature type="domain" description="HTH psq-type" evidence="2">
    <location>
        <begin position="19"/>
        <end position="53"/>
    </location>
</feature>
<reference evidence="3 4" key="1">
    <citation type="journal article" date="2024" name="BMC Genomics">
        <title>De novo assembly and annotation of Popillia japonica's genome with initial clues to its potential as an invasive pest.</title>
        <authorList>
            <person name="Cucini C."/>
            <person name="Boschi S."/>
            <person name="Funari R."/>
            <person name="Cardaioli E."/>
            <person name="Iannotti N."/>
            <person name="Marturano G."/>
            <person name="Paoli F."/>
            <person name="Bruttini M."/>
            <person name="Carapelli A."/>
            <person name="Frati F."/>
            <person name="Nardi F."/>
        </authorList>
    </citation>
    <scope>NUCLEOTIDE SEQUENCE [LARGE SCALE GENOMIC DNA]</scope>
    <source>
        <strain evidence="3">DMR45628</strain>
    </source>
</reference>
<dbReference type="InterPro" id="IPR009057">
    <property type="entry name" value="Homeodomain-like_sf"/>
</dbReference>
<sequence>MPRKKLKYISKDIRKRWDRNAMERTITAVRDNVMGTLKTSKTYNVPRSTLQRLAKKPEAPRKAAQTLLGRKTVLGEELETELVNYILEMESKFYGLTRKDMRQMAYTLATRNDIDNPFKPPFHLC</sequence>
<dbReference type="Gene3D" id="1.10.10.60">
    <property type="entry name" value="Homeodomain-like"/>
    <property type="match status" value="1"/>
</dbReference>
<evidence type="ECO:0000313" key="3">
    <source>
        <dbReference type="EMBL" id="KAK9720060.1"/>
    </source>
</evidence>
<organism evidence="3 4">
    <name type="scientific">Popillia japonica</name>
    <name type="common">Japanese beetle</name>
    <dbReference type="NCBI Taxonomy" id="7064"/>
    <lineage>
        <taxon>Eukaryota</taxon>
        <taxon>Metazoa</taxon>
        <taxon>Ecdysozoa</taxon>
        <taxon>Arthropoda</taxon>
        <taxon>Hexapoda</taxon>
        <taxon>Insecta</taxon>
        <taxon>Pterygota</taxon>
        <taxon>Neoptera</taxon>
        <taxon>Endopterygota</taxon>
        <taxon>Coleoptera</taxon>
        <taxon>Polyphaga</taxon>
        <taxon>Scarabaeiformia</taxon>
        <taxon>Scarabaeidae</taxon>
        <taxon>Rutelinae</taxon>
        <taxon>Popillia</taxon>
    </lineage>
</organism>
<evidence type="ECO:0000256" key="1">
    <source>
        <dbReference type="ARBA" id="ARBA00004123"/>
    </source>
</evidence>
<comment type="subcellular location">
    <subcellularLocation>
        <location evidence="1">Nucleus</location>
    </subcellularLocation>
</comment>
<evidence type="ECO:0000313" key="4">
    <source>
        <dbReference type="Proteomes" id="UP001458880"/>
    </source>
</evidence>
<keyword evidence="3" id="KW-0238">DNA-binding</keyword>
<evidence type="ECO:0000259" key="2">
    <source>
        <dbReference type="Pfam" id="PF05225"/>
    </source>
</evidence>
<name>A0AAW1KLK4_POPJA</name>
<dbReference type="Proteomes" id="UP001458880">
    <property type="component" value="Unassembled WGS sequence"/>
</dbReference>
<dbReference type="GO" id="GO:0003677">
    <property type="term" value="F:DNA binding"/>
    <property type="evidence" value="ECO:0007669"/>
    <property type="project" value="UniProtKB-KW"/>
</dbReference>
<proteinExistence type="predicted"/>
<dbReference type="AlphaFoldDB" id="A0AAW1KLK4"/>
<comment type="caution">
    <text evidence="3">The sequence shown here is derived from an EMBL/GenBank/DDBJ whole genome shotgun (WGS) entry which is preliminary data.</text>
</comment>
<dbReference type="Pfam" id="PF05225">
    <property type="entry name" value="HTH_psq"/>
    <property type="match status" value="1"/>
</dbReference>
<dbReference type="InterPro" id="IPR007889">
    <property type="entry name" value="HTH_Psq"/>
</dbReference>
<gene>
    <name evidence="3" type="ORF">QE152_g22320</name>
</gene>
<protein>
    <submittedName>
        <fullName evidence="3">CENP-B N-terminal DNA-binding domain</fullName>
    </submittedName>
</protein>
<keyword evidence="4" id="KW-1185">Reference proteome</keyword>
<accession>A0AAW1KLK4</accession>
<dbReference type="GO" id="GO:0005634">
    <property type="term" value="C:nucleus"/>
    <property type="evidence" value="ECO:0007669"/>
    <property type="project" value="UniProtKB-SubCell"/>
</dbReference>
<dbReference type="EMBL" id="JASPKY010000214">
    <property type="protein sequence ID" value="KAK9720060.1"/>
    <property type="molecule type" value="Genomic_DNA"/>
</dbReference>